<dbReference type="InterPro" id="IPR011333">
    <property type="entry name" value="SKP1/BTB/POZ_sf"/>
</dbReference>
<dbReference type="GO" id="GO:0051056">
    <property type="term" value="P:regulation of small GTPase mediated signal transduction"/>
    <property type="evidence" value="ECO:0007669"/>
    <property type="project" value="InterPro"/>
</dbReference>
<keyword evidence="5 7" id="KW-0440">LIM domain</keyword>
<reference evidence="12" key="1">
    <citation type="submission" date="2025-08" db="UniProtKB">
        <authorList>
            <consortium name="RefSeq"/>
        </authorList>
    </citation>
    <scope>IDENTIFICATION</scope>
    <source>
        <strain evidence="12">Airmid</strain>
    </source>
</reference>
<feature type="region of interest" description="Disordered" evidence="8">
    <location>
        <begin position="912"/>
        <end position="976"/>
    </location>
</feature>
<dbReference type="OrthoDB" id="2499658at2759"/>
<feature type="compositionally biased region" description="Low complexity" evidence="8">
    <location>
        <begin position="332"/>
        <end position="341"/>
    </location>
</feature>
<dbReference type="InterPro" id="IPR000210">
    <property type="entry name" value="BTB/POZ_dom"/>
</dbReference>
<dbReference type="GO" id="GO:0005737">
    <property type="term" value="C:cytoplasm"/>
    <property type="evidence" value="ECO:0007669"/>
    <property type="project" value="TreeGrafter"/>
</dbReference>
<dbReference type="InterPro" id="IPR035974">
    <property type="entry name" value="Rap/Ran-GAP_sf"/>
</dbReference>
<dbReference type="SUPFAM" id="SSF54695">
    <property type="entry name" value="POZ domain"/>
    <property type="match status" value="1"/>
</dbReference>
<dbReference type="PANTHER" id="PTHR15711">
    <property type="entry name" value="RAP GTPASE-ACTIVATING PROTEIN"/>
    <property type="match status" value="1"/>
</dbReference>
<organism evidence="11 12">
    <name type="scientific">Dermatophagoides pteronyssinus</name>
    <name type="common">European house dust mite</name>
    <dbReference type="NCBI Taxonomy" id="6956"/>
    <lineage>
        <taxon>Eukaryota</taxon>
        <taxon>Metazoa</taxon>
        <taxon>Ecdysozoa</taxon>
        <taxon>Arthropoda</taxon>
        <taxon>Chelicerata</taxon>
        <taxon>Arachnida</taxon>
        <taxon>Acari</taxon>
        <taxon>Acariformes</taxon>
        <taxon>Sarcoptiformes</taxon>
        <taxon>Astigmata</taxon>
        <taxon>Psoroptidia</taxon>
        <taxon>Analgoidea</taxon>
        <taxon>Pyroglyphidae</taxon>
        <taxon>Dermatophagoidinae</taxon>
        <taxon>Dermatophagoides</taxon>
    </lineage>
</organism>
<dbReference type="GeneID" id="113797040"/>
<evidence type="ECO:0000256" key="7">
    <source>
        <dbReference type="PROSITE-ProRule" id="PRU00125"/>
    </source>
</evidence>
<dbReference type="SMART" id="SM00225">
    <property type="entry name" value="BTB"/>
    <property type="match status" value="1"/>
</dbReference>
<sequence>MASHCFVCQLPILSHQTWDTWTCGPGIGPTQSIFTDIFHEDCLHCSVCMTRLKQGNGSAKRVGNKIYCVLHFGDVTGSFSSPGEDYINKLRDFKRQSLGCAEARRKSSTTLSFAVPVQACPGQPYCSKFPHDIKPTTGYWIECRGGASPVNINEIASAVSDSQLQQKQKFQQQNRPATFDATGTNNNDPNNNNETVTTIHLTNELNLFQTGGGGGSSTQSMMMMKPPPTPTVEAVLTRGRLERQDTIKSDYNNDDNNNDDGGGNYDLDDGRPISKDDLDLMMVRKPSLMSQHQIFPNITITIVQPSSPPPLSPPLNDKNKHQQHQHQHHQHQQQSTSSIKSSSHHHHHHQYSVKYKSSSGGVSSSGGGDCVDSGCCVTSTVKTSSTSPVKQPQSPGFSSIKSLIMNDDPFELISFEEEIYEKYFYGREHWNYFTNDEQLGPVIMSLKQETIGGRDQFRVLLRTISYSLHGLVPTSAICADRYDREAVVRALGDEAGLKPPLVLGQLPSTPDELLKLDQVFVKSELKVGVIYIQEHQCNSEEAILGNRRESRLFSEFLSILGDHIKLKGFDKYKGGLDTVHDLTGTESVYTCYKNIEIMFHVSTMLPHEDGDPQKLQKKRHIGNDIVCVAFLEADDALFWPGCIKSHFLHTFIVVKTTPRELLPDETRKYTVAVVCRDEVSAFKPYLWHQSEFEKGSHFREWLLTKIINGERASYSSPKFARMQDRTRSQMMEDIVNNLANHLATGQIPKPYRRGSWRPIGHMRPSSPLLDSVRDLFEGYDQIAKDFANAFHGNAKLLCDVVFNVIGSANGQPINNNNNNGGGTTSTAMSIIGHPHHHHHHHIDGINSNVSGIGSGGGGGGTSGVRRIYAVRAILAIRSRVFLEMLYGFAPPGQSGQLLSQQHQQQAIDMNCTSTTTSGKESRRNSSGKSSSSSSKRSSITAETKNMIAQLPKIIAPSKDKDKDSKEKDSRKASTVSTISANAYSTASNSSNYSSMSTSTQIKTPTYLQVPGSSGSSGNVFKNAFNRLVSGSWSGWGSKGGRNESMKRWQSESFYAKMDQNVGVEVPGISMCADVAKIDPNKLAQTEFTIIEFDGDTFQLLIEYLHSGSCPLTCDTVPGLICAAEHFDLPDLLQACVHHTKTHLRLALVPRMLCQLENYYWRYTSASQLVNTILTYVDPRASKLFQRLEYLMLSESMLTTILSRRTLLITETLKFQVMLQWSLFKVTKGHYIGLERPATLTPSESQELQLIMNRLTRDLKLAKIPAQDLIKIVLPSKTINNDRILNTLLQQASQGLR</sequence>
<dbReference type="InterPro" id="IPR050989">
    <property type="entry name" value="Rap1_Ran_GAP"/>
</dbReference>
<dbReference type="GO" id="GO:0046872">
    <property type="term" value="F:metal ion binding"/>
    <property type="evidence" value="ECO:0007669"/>
    <property type="project" value="UniProtKB-KW"/>
</dbReference>
<feature type="compositionally biased region" description="Basic residues" evidence="8">
    <location>
        <begin position="321"/>
        <end position="331"/>
    </location>
</feature>
<evidence type="ECO:0000313" key="12">
    <source>
        <dbReference type="RefSeq" id="XP_027203153.1"/>
    </source>
</evidence>
<dbReference type="FunFam" id="3.40.50.11210:FF:000002">
    <property type="entry name" value="Signal-induced proliferation-associated 1-like protein 1"/>
    <property type="match status" value="1"/>
</dbReference>
<dbReference type="Gene3D" id="3.40.50.11210">
    <property type="entry name" value="Rap/Ran-GAP"/>
    <property type="match status" value="1"/>
</dbReference>
<feature type="region of interest" description="Disordered" evidence="8">
    <location>
        <begin position="168"/>
        <end position="193"/>
    </location>
</feature>
<dbReference type="Proteomes" id="UP000515146">
    <property type="component" value="Unplaced"/>
</dbReference>
<feature type="compositionally biased region" description="Low complexity" evidence="8">
    <location>
        <begin position="352"/>
        <end position="362"/>
    </location>
</feature>
<keyword evidence="2" id="KW-0597">Phosphoprotein</keyword>
<dbReference type="PROSITE" id="PS50023">
    <property type="entry name" value="LIM_DOMAIN_2"/>
    <property type="match status" value="1"/>
</dbReference>
<name>A0A6P6YCI0_DERPT</name>
<dbReference type="Pfam" id="PF21022">
    <property type="entry name" value="Rap-GAP_dimer"/>
    <property type="match status" value="1"/>
</dbReference>
<evidence type="ECO:0000256" key="6">
    <source>
        <dbReference type="ARBA" id="ARBA00023054"/>
    </source>
</evidence>
<dbReference type="Gene3D" id="2.10.110.10">
    <property type="entry name" value="Cysteine Rich Protein"/>
    <property type="match status" value="1"/>
</dbReference>
<feature type="region of interest" description="Disordered" evidence="8">
    <location>
        <begin position="302"/>
        <end position="364"/>
    </location>
</feature>
<keyword evidence="3 7" id="KW-0479">Metal-binding</keyword>
<feature type="region of interest" description="Disordered" evidence="8">
    <location>
        <begin position="244"/>
        <end position="272"/>
    </location>
</feature>
<dbReference type="Gene3D" id="6.10.140.210">
    <property type="match status" value="1"/>
</dbReference>
<keyword evidence="6" id="KW-0175">Coiled coil</keyword>
<dbReference type="KEGG" id="dpte:113797040"/>
<proteinExistence type="predicted"/>
<dbReference type="GO" id="GO:0005096">
    <property type="term" value="F:GTPase activator activity"/>
    <property type="evidence" value="ECO:0007669"/>
    <property type="project" value="UniProtKB-KW"/>
</dbReference>
<evidence type="ECO:0000256" key="3">
    <source>
        <dbReference type="ARBA" id="ARBA00022723"/>
    </source>
</evidence>
<dbReference type="FunCoup" id="A0A6P6YCI0">
    <property type="interactions" value="2"/>
</dbReference>
<dbReference type="InterPro" id="IPR000331">
    <property type="entry name" value="Rap/Ran_GAP_dom"/>
</dbReference>
<evidence type="ECO:0000256" key="8">
    <source>
        <dbReference type="SAM" id="MobiDB-lite"/>
    </source>
</evidence>
<dbReference type="InParanoid" id="A0A6P6YCI0"/>
<feature type="compositionally biased region" description="Low complexity" evidence="8">
    <location>
        <begin position="924"/>
        <end position="938"/>
    </location>
</feature>
<evidence type="ECO:0000256" key="5">
    <source>
        <dbReference type="ARBA" id="ARBA00023038"/>
    </source>
</evidence>
<evidence type="ECO:0000259" key="9">
    <source>
        <dbReference type="PROSITE" id="PS50023"/>
    </source>
</evidence>
<feature type="compositionally biased region" description="Low complexity" evidence="8">
    <location>
        <begin position="182"/>
        <end position="193"/>
    </location>
</feature>
<dbReference type="PANTHER" id="PTHR15711:SF25">
    <property type="entry name" value="RADISH, ISOFORM I"/>
    <property type="match status" value="1"/>
</dbReference>
<keyword evidence="1" id="KW-0343">GTPase activation</keyword>
<evidence type="ECO:0000313" key="11">
    <source>
        <dbReference type="Proteomes" id="UP000515146"/>
    </source>
</evidence>
<dbReference type="OMA" id="AICADRY"/>
<feature type="domain" description="Rap-GAP" evidence="10">
    <location>
        <begin position="513"/>
        <end position="734"/>
    </location>
</feature>
<accession>A0A6P6YCI0</accession>
<feature type="compositionally biased region" description="Basic residues" evidence="8">
    <location>
        <begin position="342"/>
        <end position="351"/>
    </location>
</feature>
<feature type="region of interest" description="Disordered" evidence="8">
    <location>
        <begin position="835"/>
        <end position="857"/>
    </location>
</feature>
<dbReference type="RefSeq" id="XP_027203153.1">
    <property type="nucleotide sequence ID" value="XM_027347352.1"/>
</dbReference>
<dbReference type="SMART" id="SM00132">
    <property type="entry name" value="LIM"/>
    <property type="match status" value="1"/>
</dbReference>
<evidence type="ECO:0000256" key="2">
    <source>
        <dbReference type="ARBA" id="ARBA00022553"/>
    </source>
</evidence>
<dbReference type="Gene3D" id="3.30.710.10">
    <property type="entry name" value="Potassium Channel Kv1.1, Chain A"/>
    <property type="match status" value="1"/>
</dbReference>
<evidence type="ECO:0000259" key="10">
    <source>
        <dbReference type="PROSITE" id="PS50085"/>
    </source>
</evidence>
<feature type="domain" description="LIM zinc-binding" evidence="9">
    <location>
        <begin position="3"/>
        <end position="78"/>
    </location>
</feature>
<evidence type="ECO:0000256" key="4">
    <source>
        <dbReference type="ARBA" id="ARBA00022833"/>
    </source>
</evidence>
<dbReference type="Pfam" id="PF00651">
    <property type="entry name" value="BTB"/>
    <property type="match status" value="1"/>
</dbReference>
<dbReference type="InterPro" id="IPR001781">
    <property type="entry name" value="Znf_LIM"/>
</dbReference>
<keyword evidence="4 7" id="KW-0862">Zinc</keyword>
<dbReference type="Pfam" id="PF02145">
    <property type="entry name" value="Rap_GAP"/>
    <property type="match status" value="1"/>
</dbReference>
<dbReference type="SUPFAM" id="SSF111347">
    <property type="entry name" value="Rap/Ran-GAP"/>
    <property type="match status" value="1"/>
</dbReference>
<evidence type="ECO:0000256" key="1">
    <source>
        <dbReference type="ARBA" id="ARBA00022468"/>
    </source>
</evidence>
<protein>
    <submittedName>
        <fullName evidence="12">Uncharacterized protein LOC113797040</fullName>
    </submittedName>
</protein>
<keyword evidence="11" id="KW-1185">Reference proteome</keyword>
<feature type="compositionally biased region" description="Basic and acidic residues" evidence="8">
    <location>
        <begin position="957"/>
        <end position="971"/>
    </location>
</feature>
<gene>
    <name evidence="12" type="primary">LOC113797040</name>
</gene>
<dbReference type="PROSITE" id="PS50085">
    <property type="entry name" value="RAPGAP"/>
    <property type="match status" value="1"/>
</dbReference>